<sequence>MIICHMGIVSPVIEKYDPLRSLRISQFANETPRARTRANSAAKITVTKPEPSKKPVPHDLVTCPNSPNETNVLGSRCERVVFQGTLTRIKSFDFLTVY</sequence>
<reference evidence="2 3" key="1">
    <citation type="journal article" date="2013" name="Nat. Commun.">
        <title>The evolution and pathogenic mechanisms of the rice sheath blight pathogen.</title>
        <authorList>
            <person name="Zheng A."/>
            <person name="Lin R."/>
            <person name="Xu L."/>
            <person name="Qin P."/>
            <person name="Tang C."/>
            <person name="Ai P."/>
            <person name="Zhang D."/>
            <person name="Liu Y."/>
            <person name="Sun Z."/>
            <person name="Feng H."/>
            <person name="Wang Y."/>
            <person name="Chen Y."/>
            <person name="Liang X."/>
            <person name="Fu R."/>
            <person name="Li Q."/>
            <person name="Zhang J."/>
            <person name="Yu X."/>
            <person name="Xie Z."/>
            <person name="Ding L."/>
            <person name="Guan P."/>
            <person name="Tang J."/>
            <person name="Liang Y."/>
            <person name="Wang S."/>
            <person name="Deng Q."/>
            <person name="Li S."/>
            <person name="Zhu J."/>
            <person name="Wang L."/>
            <person name="Liu H."/>
            <person name="Li P."/>
        </authorList>
    </citation>
    <scope>NUCLEOTIDE SEQUENCE [LARGE SCALE GENOMIC DNA]</scope>
    <source>
        <strain evidence="3">AG-1 IA</strain>
    </source>
</reference>
<organism evidence="2 3">
    <name type="scientific">Thanatephorus cucumeris (strain AG1-IA)</name>
    <name type="common">Rice sheath blight fungus</name>
    <name type="synonym">Rhizoctonia solani</name>
    <dbReference type="NCBI Taxonomy" id="983506"/>
    <lineage>
        <taxon>Eukaryota</taxon>
        <taxon>Fungi</taxon>
        <taxon>Dikarya</taxon>
        <taxon>Basidiomycota</taxon>
        <taxon>Agaricomycotina</taxon>
        <taxon>Agaricomycetes</taxon>
        <taxon>Cantharellales</taxon>
        <taxon>Ceratobasidiaceae</taxon>
        <taxon>Rhizoctonia</taxon>
        <taxon>Rhizoctonia solani AG-1</taxon>
    </lineage>
</organism>
<dbReference type="EMBL" id="AFRT01004786">
    <property type="protein sequence ID" value="ELU35947.1"/>
    <property type="molecule type" value="Genomic_DNA"/>
</dbReference>
<evidence type="ECO:0000313" key="2">
    <source>
        <dbReference type="EMBL" id="ELU35947.1"/>
    </source>
</evidence>
<accession>L8WGU8</accession>
<keyword evidence="3" id="KW-1185">Reference proteome</keyword>
<evidence type="ECO:0000256" key="1">
    <source>
        <dbReference type="SAM" id="MobiDB-lite"/>
    </source>
</evidence>
<dbReference type="HOGENOM" id="CLU_2335100_0_0_1"/>
<evidence type="ECO:0000313" key="3">
    <source>
        <dbReference type="Proteomes" id="UP000011668"/>
    </source>
</evidence>
<feature type="region of interest" description="Disordered" evidence="1">
    <location>
        <begin position="35"/>
        <end position="63"/>
    </location>
</feature>
<comment type="caution">
    <text evidence="2">The sequence shown here is derived from an EMBL/GenBank/DDBJ whole genome shotgun (WGS) entry which is preliminary data.</text>
</comment>
<protein>
    <submittedName>
        <fullName evidence="2">Uncharacterized protein</fullName>
    </submittedName>
</protein>
<gene>
    <name evidence="2" type="ORF">AG1IA_10023</name>
</gene>
<dbReference type="AlphaFoldDB" id="L8WGU8"/>
<dbReference type="Proteomes" id="UP000011668">
    <property type="component" value="Unassembled WGS sequence"/>
</dbReference>
<proteinExistence type="predicted"/>
<name>L8WGU8_THACA</name>